<proteinExistence type="predicted"/>
<comment type="caution">
    <text evidence="1">The sequence shown here is derived from an EMBL/GenBank/DDBJ whole genome shotgun (WGS) entry which is preliminary data.</text>
</comment>
<evidence type="ECO:0000313" key="2">
    <source>
        <dbReference type="Proteomes" id="UP001501495"/>
    </source>
</evidence>
<sequence>MNVKDLIEALANHDPEDYVQVLVRFGDAGYVLRDLDIEEALEWDEDGHGVDHGFGVEISCHLLPVRR</sequence>
<reference evidence="2" key="1">
    <citation type="journal article" date="2019" name="Int. J. Syst. Evol. Microbiol.">
        <title>The Global Catalogue of Microorganisms (GCM) 10K type strain sequencing project: providing services to taxonomists for standard genome sequencing and annotation.</title>
        <authorList>
            <consortium name="The Broad Institute Genomics Platform"/>
            <consortium name="The Broad Institute Genome Sequencing Center for Infectious Disease"/>
            <person name="Wu L."/>
            <person name="Ma J."/>
        </authorList>
    </citation>
    <scope>NUCLEOTIDE SEQUENCE [LARGE SCALE GENOMIC DNA]</scope>
    <source>
        <strain evidence="2">JCM 16703</strain>
    </source>
</reference>
<dbReference type="Proteomes" id="UP001501495">
    <property type="component" value="Unassembled WGS sequence"/>
</dbReference>
<gene>
    <name evidence="1" type="ORF">GCM10022215_16430</name>
</gene>
<dbReference type="EMBL" id="BAAAZH010000012">
    <property type="protein sequence ID" value="GAA4116626.1"/>
    <property type="molecule type" value="Genomic_DNA"/>
</dbReference>
<dbReference type="RefSeq" id="WP_344732830.1">
    <property type="nucleotide sequence ID" value="NZ_BAAAZH010000012.1"/>
</dbReference>
<evidence type="ECO:0000313" key="1">
    <source>
        <dbReference type="EMBL" id="GAA4116626.1"/>
    </source>
</evidence>
<name>A0ABP7XHB2_9ACTN</name>
<organism evidence="1 2">
    <name type="scientific">Nocardioides fonticola</name>
    <dbReference type="NCBI Taxonomy" id="450363"/>
    <lineage>
        <taxon>Bacteria</taxon>
        <taxon>Bacillati</taxon>
        <taxon>Actinomycetota</taxon>
        <taxon>Actinomycetes</taxon>
        <taxon>Propionibacteriales</taxon>
        <taxon>Nocardioidaceae</taxon>
        <taxon>Nocardioides</taxon>
    </lineage>
</organism>
<accession>A0ABP7XHB2</accession>
<keyword evidence="2" id="KW-1185">Reference proteome</keyword>
<protein>
    <submittedName>
        <fullName evidence="1">Uncharacterized protein</fullName>
    </submittedName>
</protein>